<evidence type="ECO:0000313" key="1">
    <source>
        <dbReference type="EMBL" id="MDK7294437.1"/>
    </source>
</evidence>
<proteinExistence type="predicted"/>
<reference evidence="1" key="1">
    <citation type="submission" date="2023-05" db="EMBL/GenBank/DDBJ databases">
        <title>Cataloging the Phylogenetic Diversity of Human Bladder Bacteria.</title>
        <authorList>
            <person name="Du J."/>
        </authorList>
    </citation>
    <scope>NUCLEOTIDE SEQUENCE</scope>
    <source>
        <strain evidence="1">UMB0765</strain>
    </source>
</reference>
<accession>A0AAW6YM26</accession>
<dbReference type="Proteomes" id="UP001237917">
    <property type="component" value="Unassembled WGS sequence"/>
</dbReference>
<gene>
    <name evidence="1" type="ORF">QP487_13560</name>
</gene>
<dbReference type="EMBL" id="JASOPU010000548">
    <property type="protein sequence ID" value="MDK7294437.1"/>
    <property type="molecule type" value="Genomic_DNA"/>
</dbReference>
<dbReference type="AlphaFoldDB" id="A0AAW6YM26"/>
<protein>
    <submittedName>
        <fullName evidence="1">Thioesterase</fullName>
    </submittedName>
</protein>
<feature type="non-terminal residue" evidence="1">
    <location>
        <position position="45"/>
    </location>
</feature>
<sequence length="45" mass="5099">MTTKHEQVIQYIKDLPVDHSISVRSLARNLDVSQGTAYRGIKEAE</sequence>
<name>A0AAW6YM26_9STRE</name>
<comment type="caution">
    <text evidence="1">The sequence shown here is derived from an EMBL/GenBank/DDBJ whole genome shotgun (WGS) entry which is preliminary data.</text>
</comment>
<organism evidence="1 2">
    <name type="scientific">Streptococcus pasteurianus</name>
    <dbReference type="NCBI Taxonomy" id="197614"/>
    <lineage>
        <taxon>Bacteria</taxon>
        <taxon>Bacillati</taxon>
        <taxon>Bacillota</taxon>
        <taxon>Bacilli</taxon>
        <taxon>Lactobacillales</taxon>
        <taxon>Streptococcaceae</taxon>
        <taxon>Streptococcus</taxon>
    </lineage>
</organism>
<evidence type="ECO:0000313" key="2">
    <source>
        <dbReference type="Proteomes" id="UP001237917"/>
    </source>
</evidence>